<keyword evidence="3" id="KW-1185">Reference proteome</keyword>
<dbReference type="Proteomes" id="UP001379533">
    <property type="component" value="Chromosome"/>
</dbReference>
<evidence type="ECO:0000256" key="1">
    <source>
        <dbReference type="SAM" id="MobiDB-lite"/>
    </source>
</evidence>
<feature type="compositionally biased region" description="Basic and acidic residues" evidence="1">
    <location>
        <begin position="55"/>
        <end position="65"/>
    </location>
</feature>
<dbReference type="RefSeq" id="WP_394845199.1">
    <property type="nucleotide sequence ID" value="NZ_CP089982.1"/>
</dbReference>
<protein>
    <submittedName>
        <fullName evidence="2">Uncharacterized protein</fullName>
    </submittedName>
</protein>
<organism evidence="2 3">
    <name type="scientific">Pendulispora brunnea</name>
    <dbReference type="NCBI Taxonomy" id="2905690"/>
    <lineage>
        <taxon>Bacteria</taxon>
        <taxon>Pseudomonadati</taxon>
        <taxon>Myxococcota</taxon>
        <taxon>Myxococcia</taxon>
        <taxon>Myxococcales</taxon>
        <taxon>Sorangiineae</taxon>
        <taxon>Pendulisporaceae</taxon>
        <taxon>Pendulispora</taxon>
    </lineage>
</organism>
<reference evidence="2 3" key="1">
    <citation type="submission" date="2021-12" db="EMBL/GenBank/DDBJ databases">
        <title>Discovery of the Pendulisporaceae a myxobacterial family with distinct sporulation behavior and unique specialized metabolism.</title>
        <authorList>
            <person name="Garcia R."/>
            <person name="Popoff A."/>
            <person name="Bader C.D."/>
            <person name="Loehr J."/>
            <person name="Walesch S."/>
            <person name="Walt C."/>
            <person name="Boldt J."/>
            <person name="Bunk B."/>
            <person name="Haeckl F.J.F.P.J."/>
            <person name="Gunesch A.P."/>
            <person name="Birkelbach J."/>
            <person name="Nuebel U."/>
            <person name="Pietschmann T."/>
            <person name="Bach T."/>
            <person name="Mueller R."/>
        </authorList>
    </citation>
    <scope>NUCLEOTIDE SEQUENCE [LARGE SCALE GENOMIC DNA]</scope>
    <source>
        <strain evidence="2 3">MSr12523</strain>
    </source>
</reference>
<name>A0ABZ2K7E5_9BACT</name>
<feature type="region of interest" description="Disordered" evidence="1">
    <location>
        <begin position="26"/>
        <end position="111"/>
    </location>
</feature>
<sequence>MLRGLRVALALGISCVVGCSETTVNNYGPPDSSDSGVDAQPPGEGPLDGGNAHDGAVDVPRDAGGDAHQPGADAGLDADSGPTTAFSGAPAFAGGLGPSARSSNHQFTTGNNPAGQPCNNCHGSIASEFVASGTVWNSANADVGVAGAEVVLRLPNGSHVILHTDADGNFFLRPTFALPEIPRGALAGVRTASQQVTKKDVLDTGQANCMLACHSSRPMHVP</sequence>
<proteinExistence type="predicted"/>
<accession>A0ABZ2K7E5</accession>
<gene>
    <name evidence="2" type="ORF">LZC95_50255</name>
</gene>
<dbReference type="EMBL" id="CP089982">
    <property type="protein sequence ID" value="WXA94589.1"/>
    <property type="molecule type" value="Genomic_DNA"/>
</dbReference>
<evidence type="ECO:0000313" key="3">
    <source>
        <dbReference type="Proteomes" id="UP001379533"/>
    </source>
</evidence>
<evidence type="ECO:0000313" key="2">
    <source>
        <dbReference type="EMBL" id="WXA94589.1"/>
    </source>
</evidence>
<feature type="compositionally biased region" description="Polar residues" evidence="1">
    <location>
        <begin position="100"/>
        <end position="111"/>
    </location>
</feature>